<dbReference type="KEGG" id="bdi:100837683"/>
<gene>
    <name evidence="3" type="primary">LOC100837683</name>
    <name evidence="2" type="ORF">BRADI_2g41350v3</name>
</gene>
<dbReference type="GeneID" id="100837683"/>
<evidence type="ECO:0008006" key="5">
    <source>
        <dbReference type="Google" id="ProtNLM"/>
    </source>
</evidence>
<feature type="compositionally biased region" description="Acidic residues" evidence="1">
    <location>
        <begin position="42"/>
        <end position="52"/>
    </location>
</feature>
<feature type="compositionally biased region" description="Acidic residues" evidence="1">
    <location>
        <begin position="74"/>
        <end position="92"/>
    </location>
</feature>
<evidence type="ECO:0000313" key="2">
    <source>
        <dbReference type="EMBL" id="KQK08353.1"/>
    </source>
</evidence>
<dbReference type="eggNOG" id="KOG0760">
    <property type="taxonomic scope" value="Eukaryota"/>
</dbReference>
<reference evidence="2" key="2">
    <citation type="submission" date="2017-06" db="EMBL/GenBank/DDBJ databases">
        <title>WGS assembly of Brachypodium distachyon.</title>
        <authorList>
            <consortium name="The International Brachypodium Initiative"/>
            <person name="Lucas S."/>
            <person name="Harmon-Smith M."/>
            <person name="Lail K."/>
            <person name="Tice H."/>
            <person name="Grimwood J."/>
            <person name="Bruce D."/>
            <person name="Barry K."/>
            <person name="Shu S."/>
            <person name="Lindquist E."/>
            <person name="Wang M."/>
            <person name="Pitluck S."/>
            <person name="Vogel J.P."/>
            <person name="Garvin D.F."/>
            <person name="Mockler T.C."/>
            <person name="Schmutz J."/>
            <person name="Rokhsar D."/>
            <person name="Bevan M.W."/>
        </authorList>
    </citation>
    <scope>NUCLEOTIDE SEQUENCE</scope>
    <source>
        <strain evidence="2">Bd21</strain>
    </source>
</reference>
<dbReference type="Gramene" id="KQK08353">
    <property type="protein sequence ID" value="KQK08353"/>
    <property type="gene ID" value="BRADI_2g41350v3"/>
</dbReference>
<sequence length="158" mass="16473">MSIGNGHLPASTGLPDHSSASDSEPESNTEYLPITGSAASDTDTDTDTEPDPDLASHHRLGAIGNGMSGLDLASDNEDANDGGEADEEEEQCPAEAAAARALSEDERRRRAPLPADAAARIVDAMRGVAFPGAPPSWADSIPDDQWLDRLRSLRGGPN</sequence>
<dbReference type="HOGENOM" id="CLU_135252_0_0_1"/>
<reference evidence="3" key="3">
    <citation type="submission" date="2018-08" db="UniProtKB">
        <authorList>
            <consortium name="EnsemblPlants"/>
        </authorList>
    </citation>
    <scope>IDENTIFICATION</scope>
    <source>
        <strain evidence="3">cv. Bd21</strain>
    </source>
</reference>
<accession>I1HNP4</accession>
<dbReference type="STRING" id="15368.I1HNP4"/>
<name>I1HNP4_BRADI</name>
<evidence type="ECO:0000313" key="4">
    <source>
        <dbReference type="Proteomes" id="UP000008810"/>
    </source>
</evidence>
<dbReference type="EMBL" id="CM000881">
    <property type="protein sequence ID" value="KQK08353.1"/>
    <property type="molecule type" value="Genomic_DNA"/>
</dbReference>
<dbReference type="PANTHER" id="PTHR37175:SF1">
    <property type="entry name" value="CONSTANS-LIKE PROTEIN-RELATED"/>
    <property type="match status" value="1"/>
</dbReference>
<organism evidence="3">
    <name type="scientific">Brachypodium distachyon</name>
    <name type="common">Purple false brome</name>
    <name type="synonym">Trachynia distachya</name>
    <dbReference type="NCBI Taxonomy" id="15368"/>
    <lineage>
        <taxon>Eukaryota</taxon>
        <taxon>Viridiplantae</taxon>
        <taxon>Streptophyta</taxon>
        <taxon>Embryophyta</taxon>
        <taxon>Tracheophyta</taxon>
        <taxon>Spermatophyta</taxon>
        <taxon>Magnoliopsida</taxon>
        <taxon>Liliopsida</taxon>
        <taxon>Poales</taxon>
        <taxon>Poaceae</taxon>
        <taxon>BOP clade</taxon>
        <taxon>Pooideae</taxon>
        <taxon>Stipodae</taxon>
        <taxon>Brachypodieae</taxon>
        <taxon>Brachypodium</taxon>
    </lineage>
</organism>
<protein>
    <recommendedName>
        <fullName evidence="5">Male-enhanced antigen 1</fullName>
    </recommendedName>
</protein>
<evidence type="ECO:0000313" key="3">
    <source>
        <dbReference type="EnsemblPlants" id="KQK08353"/>
    </source>
</evidence>
<feature type="compositionally biased region" description="Polar residues" evidence="1">
    <location>
        <begin position="18"/>
        <end position="30"/>
    </location>
</feature>
<dbReference type="PANTHER" id="PTHR37175">
    <property type="entry name" value="BNAA08G28800D PROTEIN"/>
    <property type="match status" value="1"/>
</dbReference>
<keyword evidence="4" id="KW-1185">Reference proteome</keyword>
<proteinExistence type="predicted"/>
<feature type="region of interest" description="Disordered" evidence="1">
    <location>
        <begin position="1"/>
        <end position="112"/>
    </location>
</feature>
<reference evidence="2 3" key="1">
    <citation type="journal article" date="2010" name="Nature">
        <title>Genome sequencing and analysis of the model grass Brachypodium distachyon.</title>
        <authorList>
            <consortium name="International Brachypodium Initiative"/>
        </authorList>
    </citation>
    <scope>NUCLEOTIDE SEQUENCE [LARGE SCALE GENOMIC DNA]</scope>
    <source>
        <strain evidence="2 3">Bd21</strain>
    </source>
</reference>
<evidence type="ECO:0000256" key="1">
    <source>
        <dbReference type="SAM" id="MobiDB-lite"/>
    </source>
</evidence>
<dbReference type="AlphaFoldDB" id="I1HNP4"/>
<dbReference type="Proteomes" id="UP000008810">
    <property type="component" value="Chromosome 2"/>
</dbReference>
<dbReference type="Pfam" id="PF06910">
    <property type="entry name" value="MEA1"/>
    <property type="match status" value="1"/>
</dbReference>
<dbReference type="RefSeq" id="XP_003569224.1">
    <property type="nucleotide sequence ID" value="XM_003569176.4"/>
</dbReference>
<dbReference type="OMA" id="PPWAGSV"/>
<dbReference type="OrthoDB" id="1933769at2759"/>
<dbReference type="EnsemblPlants" id="KQK08353">
    <property type="protein sequence ID" value="KQK08353"/>
    <property type="gene ID" value="BRADI_2g41350v3"/>
</dbReference>